<dbReference type="Proteomes" id="UP001377168">
    <property type="component" value="Unassembled WGS sequence"/>
</dbReference>
<dbReference type="EMBL" id="JBBKAJ010000022">
    <property type="protein sequence ID" value="MEJ8635197.1"/>
    <property type="molecule type" value="Genomic_DNA"/>
</dbReference>
<accession>A0ACC6PUR2</accession>
<proteinExistence type="predicted"/>
<keyword evidence="2" id="KW-1185">Reference proteome</keyword>
<sequence length="192" mass="19289">MRSSSIALRAAGVAAVLVLAPFAPEARADDAVDVTVSPADAVPGDEVEVLVKGCKTTAGAATSVAFVSAAELAWQDGQRSRLFVETRVKSSVKVGTYTIGVTCDGRKHPDVGVLKVVERRAKASASAEPTPDAPVRAGGGGTAALAADQEHVEVRDGAGPGTGHAVTGLVLAGVAAVAVAIRGSRRRRSGAE</sequence>
<comment type="caution">
    <text evidence="1">The sequence shown here is derived from an EMBL/GenBank/DDBJ whole genome shotgun (WGS) entry which is preliminary data.</text>
</comment>
<reference evidence="1" key="1">
    <citation type="submission" date="2024-03" db="EMBL/GenBank/DDBJ databases">
        <title>Novel Streptomyces species of biotechnological and ecological value are a feature of Machair soil.</title>
        <authorList>
            <person name="Prole J.R."/>
            <person name="Goodfellow M."/>
            <person name="Allenby N."/>
            <person name="Ward A.C."/>
        </authorList>
    </citation>
    <scope>NUCLEOTIDE SEQUENCE</scope>
    <source>
        <strain evidence="1">MS2.AVA.5</strain>
    </source>
</reference>
<evidence type="ECO:0000313" key="1">
    <source>
        <dbReference type="EMBL" id="MEJ8635197.1"/>
    </source>
</evidence>
<protein>
    <submittedName>
        <fullName evidence="1">Uncharacterized protein</fullName>
    </submittedName>
</protein>
<organism evidence="1 2">
    <name type="scientific">Streptomyces achmelvichensis</name>
    <dbReference type="NCBI Taxonomy" id="3134111"/>
    <lineage>
        <taxon>Bacteria</taxon>
        <taxon>Bacillati</taxon>
        <taxon>Actinomycetota</taxon>
        <taxon>Actinomycetes</taxon>
        <taxon>Kitasatosporales</taxon>
        <taxon>Streptomycetaceae</taxon>
        <taxon>Streptomyces</taxon>
    </lineage>
</organism>
<name>A0ACC6PUR2_9ACTN</name>
<evidence type="ECO:0000313" key="2">
    <source>
        <dbReference type="Proteomes" id="UP001377168"/>
    </source>
</evidence>
<gene>
    <name evidence="1" type="ORF">WKI67_17595</name>
</gene>